<dbReference type="Proteomes" id="UP000800200">
    <property type="component" value="Unassembled WGS sequence"/>
</dbReference>
<organism evidence="2 3">
    <name type="scientific">Zopfia rhizophila CBS 207.26</name>
    <dbReference type="NCBI Taxonomy" id="1314779"/>
    <lineage>
        <taxon>Eukaryota</taxon>
        <taxon>Fungi</taxon>
        <taxon>Dikarya</taxon>
        <taxon>Ascomycota</taxon>
        <taxon>Pezizomycotina</taxon>
        <taxon>Dothideomycetes</taxon>
        <taxon>Dothideomycetes incertae sedis</taxon>
        <taxon>Zopfiaceae</taxon>
        <taxon>Zopfia</taxon>
    </lineage>
</organism>
<sequence>MHSFVFLFLLILVFTKVSQCTLHHIFVGTVNGTSLYTLEFNDIARSLEMVFNSSGAGAHPILAITRNKLWAFGSRSLDGTISRYGNTTSNFKSIQLLAQTERPGCIFGAASSGTCSTIFALSPSGFQTLRSDAVHGDIRSIAFSPNQRHLYALDIHTSLLLNYYISDAPSLQDLLDVDVLPELSGTIKVISHPKLHKLYLVAQNTNELVTVPMLYNDRRDIAVNLTHHEVLSKNDTYIHFFTSSIAISSSASYLWALSQSSNNNNIITVYPLNTTTGDIVDEPLWFNWTPRGGKAGGSFQTSFIAPTPFESDFVAVTSFPAGSVEILGIGGNRMHGIQSLGSVDASVDEGCCGEAAWFD</sequence>
<proteinExistence type="predicted"/>
<evidence type="ECO:0000256" key="1">
    <source>
        <dbReference type="SAM" id="SignalP"/>
    </source>
</evidence>
<keyword evidence="3" id="KW-1185">Reference proteome</keyword>
<dbReference type="SUPFAM" id="SSF50969">
    <property type="entry name" value="YVTN repeat-like/Quinoprotein amine dehydrogenase"/>
    <property type="match status" value="1"/>
</dbReference>
<dbReference type="InterPro" id="IPR011044">
    <property type="entry name" value="Quino_amine_DH_bsu"/>
</dbReference>
<dbReference type="EMBL" id="ML994648">
    <property type="protein sequence ID" value="KAF2182330.1"/>
    <property type="molecule type" value="Genomic_DNA"/>
</dbReference>
<dbReference type="OrthoDB" id="1715191at2759"/>
<feature type="chain" id="PRO_5025499616" description="3-carboxy-cis,cis-mucoante lactonizing enzyme" evidence="1">
    <location>
        <begin position="21"/>
        <end position="359"/>
    </location>
</feature>
<keyword evidence="1" id="KW-0732">Signal</keyword>
<feature type="signal peptide" evidence="1">
    <location>
        <begin position="1"/>
        <end position="20"/>
    </location>
</feature>
<reference evidence="2" key="1">
    <citation type="journal article" date="2020" name="Stud. Mycol.">
        <title>101 Dothideomycetes genomes: a test case for predicting lifestyles and emergence of pathogens.</title>
        <authorList>
            <person name="Haridas S."/>
            <person name="Albert R."/>
            <person name="Binder M."/>
            <person name="Bloem J."/>
            <person name="Labutti K."/>
            <person name="Salamov A."/>
            <person name="Andreopoulos B."/>
            <person name="Baker S."/>
            <person name="Barry K."/>
            <person name="Bills G."/>
            <person name="Bluhm B."/>
            <person name="Cannon C."/>
            <person name="Castanera R."/>
            <person name="Culley D."/>
            <person name="Daum C."/>
            <person name="Ezra D."/>
            <person name="Gonzalez J."/>
            <person name="Henrissat B."/>
            <person name="Kuo A."/>
            <person name="Liang C."/>
            <person name="Lipzen A."/>
            <person name="Lutzoni F."/>
            <person name="Magnuson J."/>
            <person name="Mondo S."/>
            <person name="Nolan M."/>
            <person name="Ohm R."/>
            <person name="Pangilinan J."/>
            <person name="Park H.-J."/>
            <person name="Ramirez L."/>
            <person name="Alfaro M."/>
            <person name="Sun H."/>
            <person name="Tritt A."/>
            <person name="Yoshinaga Y."/>
            <person name="Zwiers L.-H."/>
            <person name="Turgeon B."/>
            <person name="Goodwin S."/>
            <person name="Spatafora J."/>
            <person name="Crous P."/>
            <person name="Grigoriev I."/>
        </authorList>
    </citation>
    <scope>NUCLEOTIDE SEQUENCE</scope>
    <source>
        <strain evidence="2">CBS 207.26</strain>
    </source>
</reference>
<dbReference type="InterPro" id="IPR015943">
    <property type="entry name" value="WD40/YVTN_repeat-like_dom_sf"/>
</dbReference>
<accession>A0A6A6DWH2</accession>
<dbReference type="AlphaFoldDB" id="A0A6A6DWH2"/>
<evidence type="ECO:0008006" key="4">
    <source>
        <dbReference type="Google" id="ProtNLM"/>
    </source>
</evidence>
<protein>
    <recommendedName>
        <fullName evidence="4">3-carboxy-cis,cis-mucoante lactonizing enzyme</fullName>
    </recommendedName>
</protein>
<dbReference type="Gene3D" id="2.130.10.10">
    <property type="entry name" value="YVTN repeat-like/Quinoprotein amine dehydrogenase"/>
    <property type="match status" value="1"/>
</dbReference>
<name>A0A6A6DWH2_9PEZI</name>
<evidence type="ECO:0000313" key="3">
    <source>
        <dbReference type="Proteomes" id="UP000800200"/>
    </source>
</evidence>
<gene>
    <name evidence="2" type="ORF">K469DRAFT_788325</name>
</gene>
<evidence type="ECO:0000313" key="2">
    <source>
        <dbReference type="EMBL" id="KAF2182330.1"/>
    </source>
</evidence>